<evidence type="ECO:0000313" key="3">
    <source>
        <dbReference type="EMBL" id="KAG1538921.1"/>
    </source>
</evidence>
<dbReference type="PANTHER" id="PTHR11567">
    <property type="entry name" value="ACID PHOSPHATASE-RELATED"/>
    <property type="match status" value="1"/>
</dbReference>
<reference evidence="3" key="1">
    <citation type="journal article" date="2020" name="Microb. Genom.">
        <title>Genetic diversity of clinical and environmental Mucorales isolates obtained from an investigation of mucormycosis cases among solid organ transplant recipients.</title>
        <authorList>
            <person name="Nguyen M.H."/>
            <person name="Kaul D."/>
            <person name="Muto C."/>
            <person name="Cheng S.J."/>
            <person name="Richter R.A."/>
            <person name="Bruno V.M."/>
            <person name="Liu G."/>
            <person name="Beyhan S."/>
            <person name="Sundermann A.J."/>
            <person name="Mounaud S."/>
            <person name="Pasculle A.W."/>
            <person name="Nierman W.C."/>
            <person name="Driscoll E."/>
            <person name="Cumbie R."/>
            <person name="Clancy C.J."/>
            <person name="Dupont C.L."/>
        </authorList>
    </citation>
    <scope>NUCLEOTIDE SEQUENCE</scope>
    <source>
        <strain evidence="3">GL16</strain>
    </source>
</reference>
<dbReference type="InterPro" id="IPR033379">
    <property type="entry name" value="Acid_Pase_AS"/>
</dbReference>
<dbReference type="OrthoDB" id="10257284at2759"/>
<comment type="caution">
    <text evidence="3">The sequence shown here is derived from an EMBL/GenBank/DDBJ whole genome shotgun (WGS) entry which is preliminary data.</text>
</comment>
<dbReference type="EMBL" id="JAANIT010001741">
    <property type="protein sequence ID" value="KAG1538921.1"/>
    <property type="molecule type" value="Genomic_DNA"/>
</dbReference>
<evidence type="ECO:0000256" key="2">
    <source>
        <dbReference type="ARBA" id="ARBA00022801"/>
    </source>
</evidence>
<organism evidence="3 4">
    <name type="scientific">Rhizopus oryzae</name>
    <name type="common">Mucormycosis agent</name>
    <name type="synonym">Rhizopus arrhizus var. delemar</name>
    <dbReference type="NCBI Taxonomy" id="64495"/>
    <lineage>
        <taxon>Eukaryota</taxon>
        <taxon>Fungi</taxon>
        <taxon>Fungi incertae sedis</taxon>
        <taxon>Mucoromycota</taxon>
        <taxon>Mucoromycotina</taxon>
        <taxon>Mucoromycetes</taxon>
        <taxon>Mucorales</taxon>
        <taxon>Mucorineae</taxon>
        <taxon>Rhizopodaceae</taxon>
        <taxon>Rhizopus</taxon>
    </lineage>
</organism>
<dbReference type="PROSITE" id="PS00616">
    <property type="entry name" value="HIS_ACID_PHOSPHAT_1"/>
    <property type="match status" value="1"/>
</dbReference>
<dbReference type="InterPro" id="IPR000560">
    <property type="entry name" value="His_Pase_clade-2"/>
</dbReference>
<evidence type="ECO:0000313" key="4">
    <source>
        <dbReference type="Proteomes" id="UP000717996"/>
    </source>
</evidence>
<keyword evidence="2" id="KW-0378">Hydrolase</keyword>
<dbReference type="SUPFAM" id="SSF53254">
    <property type="entry name" value="Phosphoglycerate mutase-like"/>
    <property type="match status" value="1"/>
</dbReference>
<dbReference type="CDD" id="cd07061">
    <property type="entry name" value="HP_HAP_like"/>
    <property type="match status" value="1"/>
</dbReference>
<gene>
    <name evidence="3" type="ORF">G6F51_009463</name>
</gene>
<dbReference type="AlphaFoldDB" id="A0A9P6Y3Z0"/>
<accession>A0A9P6Y3Z0</accession>
<dbReference type="GO" id="GO:0016791">
    <property type="term" value="F:phosphatase activity"/>
    <property type="evidence" value="ECO:0007669"/>
    <property type="project" value="TreeGrafter"/>
</dbReference>
<dbReference type="PANTHER" id="PTHR11567:SF110">
    <property type="entry name" value="2-PHOSPHOXYLOSE PHOSPHATASE 1"/>
    <property type="match status" value="1"/>
</dbReference>
<comment type="similarity">
    <text evidence="1">Belongs to the histidine acid phosphatase family.</text>
</comment>
<protein>
    <recommendedName>
        <fullName evidence="5">Acid phosphatase</fullName>
    </recommendedName>
</protein>
<evidence type="ECO:0008006" key="5">
    <source>
        <dbReference type="Google" id="ProtNLM"/>
    </source>
</evidence>
<evidence type="ECO:0000256" key="1">
    <source>
        <dbReference type="ARBA" id="ARBA00005375"/>
    </source>
</evidence>
<dbReference type="Proteomes" id="UP000717996">
    <property type="component" value="Unassembled WGS sequence"/>
</dbReference>
<dbReference type="Gene3D" id="3.40.50.1240">
    <property type="entry name" value="Phosphoglycerate mutase-like"/>
    <property type="match status" value="1"/>
</dbReference>
<proteinExistence type="inferred from homology"/>
<sequence>MSAKLPEFTDNQYPPDLELRLLQIVHRHGERTPVRRRLENLFPAVWNMCEANKAMFATISKFNKQQVDSLYPLSVQRLVDNEGAEKPGSCYYGQLTNLGRFRMTSLGQRLREVYVNKLQFLPDVFNEENVYIRSTDYPRTQESVQQLIAGGLYPKGKRPEDFVLKLRIRDPRDDNMFPNPNCYRLRTLAKEFTKTLSELMKDQCKVLSNKLKNYVQDVSLYSHPSANGIFDTLIAAKMHGFDLPEDIKQDTLDQLEEVVVKEWFYGAMVSKEVRRLGLGRLMGEIRDRMIRRQEGNEVEGEEKLKLAVYSGHDTTVAPLLIILDGYDEKWPPFGSAVLFELFKKKEGKEHYVRVKYNEKTLELPGCSSVGQHKEGDKTLCTLDAFRKIVKDFIPTDWEKECAA</sequence>
<name>A0A9P6Y3Z0_RHIOR</name>
<dbReference type="InterPro" id="IPR050645">
    <property type="entry name" value="Histidine_acid_phosphatase"/>
</dbReference>
<dbReference type="InterPro" id="IPR029033">
    <property type="entry name" value="His_PPase_superfam"/>
</dbReference>
<dbReference type="Pfam" id="PF00328">
    <property type="entry name" value="His_Phos_2"/>
    <property type="match status" value="1"/>
</dbReference>